<dbReference type="InterPro" id="IPR050624">
    <property type="entry name" value="HTH-type_Tx_Regulator"/>
</dbReference>
<evidence type="ECO:0000256" key="2">
    <source>
        <dbReference type="PROSITE-ProRule" id="PRU00335"/>
    </source>
</evidence>
<evidence type="ECO:0000259" key="3">
    <source>
        <dbReference type="PROSITE" id="PS50977"/>
    </source>
</evidence>
<accession>A0A4R4EIQ9</accession>
<evidence type="ECO:0000313" key="5">
    <source>
        <dbReference type="Proteomes" id="UP000295418"/>
    </source>
</evidence>
<evidence type="ECO:0000313" key="4">
    <source>
        <dbReference type="EMBL" id="TCZ78231.1"/>
    </source>
</evidence>
<dbReference type="Proteomes" id="UP000295418">
    <property type="component" value="Unassembled WGS sequence"/>
</dbReference>
<gene>
    <name evidence="4" type="ORF">E0485_08905</name>
</gene>
<proteinExistence type="predicted"/>
<dbReference type="PANTHER" id="PTHR43479:SF11">
    <property type="entry name" value="ACREF_ENVCD OPERON REPRESSOR-RELATED"/>
    <property type="match status" value="1"/>
</dbReference>
<comment type="caution">
    <text evidence="4">The sequence shown here is derived from an EMBL/GenBank/DDBJ whole genome shotgun (WGS) entry which is preliminary data.</text>
</comment>
<protein>
    <submittedName>
        <fullName evidence="4">TetR/AcrR family transcriptional regulator</fullName>
    </submittedName>
</protein>
<dbReference type="Pfam" id="PF00440">
    <property type="entry name" value="TetR_N"/>
    <property type="match status" value="1"/>
</dbReference>
<reference evidence="4 5" key="1">
    <citation type="submission" date="2019-03" db="EMBL/GenBank/DDBJ databases">
        <authorList>
            <person name="Kim M.K.M."/>
        </authorList>
    </citation>
    <scope>NUCLEOTIDE SEQUENCE [LARGE SCALE GENOMIC DNA]</scope>
    <source>
        <strain evidence="4 5">18JY21-1</strain>
    </source>
</reference>
<evidence type="ECO:0000256" key="1">
    <source>
        <dbReference type="ARBA" id="ARBA00023125"/>
    </source>
</evidence>
<dbReference type="OrthoDB" id="9812993at2"/>
<feature type="domain" description="HTH tetR-type" evidence="3">
    <location>
        <begin position="11"/>
        <end position="71"/>
    </location>
</feature>
<dbReference type="Gene3D" id="1.10.357.10">
    <property type="entry name" value="Tetracycline Repressor, domain 2"/>
    <property type="match status" value="1"/>
</dbReference>
<dbReference type="PRINTS" id="PR00455">
    <property type="entry name" value="HTHTETR"/>
</dbReference>
<feature type="DNA-binding region" description="H-T-H motif" evidence="2">
    <location>
        <begin position="34"/>
        <end position="53"/>
    </location>
</feature>
<dbReference type="InterPro" id="IPR009057">
    <property type="entry name" value="Homeodomain-like_sf"/>
</dbReference>
<keyword evidence="5" id="KW-1185">Reference proteome</keyword>
<dbReference type="PROSITE" id="PS50977">
    <property type="entry name" value="HTH_TETR_2"/>
    <property type="match status" value="1"/>
</dbReference>
<dbReference type="InterPro" id="IPR001647">
    <property type="entry name" value="HTH_TetR"/>
</dbReference>
<dbReference type="GO" id="GO:0003677">
    <property type="term" value="F:DNA binding"/>
    <property type="evidence" value="ECO:0007669"/>
    <property type="project" value="UniProtKB-UniRule"/>
</dbReference>
<organism evidence="4 5">
    <name type="scientific">Paenibacillus albiflavus</name>
    <dbReference type="NCBI Taxonomy" id="2545760"/>
    <lineage>
        <taxon>Bacteria</taxon>
        <taxon>Bacillati</taxon>
        <taxon>Bacillota</taxon>
        <taxon>Bacilli</taxon>
        <taxon>Bacillales</taxon>
        <taxon>Paenibacillaceae</taxon>
        <taxon>Paenibacillus</taxon>
    </lineage>
</organism>
<name>A0A4R4EIQ9_9BACL</name>
<sequence>MPKIVHENEKQRMKDLMFEKGVELIKQKGIKKVTVEDIATATGIGKGSFYLYYDSKEELLFDILKRCERNSFERIEALKKENLSKKEKVVKAAKEIYLAPDSIILYVTPTDFESLLRKLPSEVYEQEKKKAADYFKRTTEIFEIDTDVCDIHVLSQLMDALSFVSSNTNNFYSDGRHQALDILVTVIAEYMAGESQ</sequence>
<dbReference type="AlphaFoldDB" id="A0A4R4EIQ9"/>
<dbReference type="EMBL" id="SKFG01000006">
    <property type="protein sequence ID" value="TCZ78231.1"/>
    <property type="molecule type" value="Genomic_DNA"/>
</dbReference>
<dbReference type="RefSeq" id="WP_132417668.1">
    <property type="nucleotide sequence ID" value="NZ_SKFG01000006.1"/>
</dbReference>
<dbReference type="PANTHER" id="PTHR43479">
    <property type="entry name" value="ACREF/ENVCD OPERON REPRESSOR-RELATED"/>
    <property type="match status" value="1"/>
</dbReference>
<keyword evidence="1 2" id="KW-0238">DNA-binding</keyword>
<dbReference type="SUPFAM" id="SSF46689">
    <property type="entry name" value="Homeodomain-like"/>
    <property type="match status" value="1"/>
</dbReference>